<reference evidence="5" key="1">
    <citation type="journal article" date="2019" name="Int. J. Syst. Evol. Microbiol.">
        <title>The Global Catalogue of Microorganisms (GCM) 10K type strain sequencing project: providing services to taxonomists for standard genome sequencing and annotation.</title>
        <authorList>
            <consortium name="The Broad Institute Genomics Platform"/>
            <consortium name="The Broad Institute Genome Sequencing Center for Infectious Disease"/>
            <person name="Wu L."/>
            <person name="Ma J."/>
        </authorList>
    </citation>
    <scope>NUCLEOTIDE SEQUENCE [LARGE SCALE GENOMIC DNA]</scope>
    <source>
        <strain evidence="5">CCUG 55074</strain>
    </source>
</reference>
<gene>
    <name evidence="4" type="ORF">ACFQ27_00035</name>
</gene>
<keyword evidence="2" id="KW-0812">Transmembrane</keyword>
<proteinExistence type="predicted"/>
<keyword evidence="2" id="KW-1133">Transmembrane helix</keyword>
<feature type="transmembrane region" description="Helical" evidence="2">
    <location>
        <begin position="107"/>
        <end position="126"/>
    </location>
</feature>
<name>A0ABW3SXE5_9CAUL</name>
<keyword evidence="5" id="KW-1185">Reference proteome</keyword>
<evidence type="ECO:0000256" key="2">
    <source>
        <dbReference type="SAM" id="Phobius"/>
    </source>
</evidence>
<comment type="caution">
    <text evidence="4">The sequence shown here is derived from an EMBL/GenBank/DDBJ whole genome shotgun (WGS) entry which is preliminary data.</text>
</comment>
<dbReference type="EMBL" id="JBHTLQ010000001">
    <property type="protein sequence ID" value="MFD1188950.1"/>
    <property type="molecule type" value="Genomic_DNA"/>
</dbReference>
<feature type="region of interest" description="Disordered" evidence="1">
    <location>
        <begin position="248"/>
        <end position="312"/>
    </location>
</feature>
<keyword evidence="2" id="KW-0472">Membrane</keyword>
<sequence length="312" mass="33037">MILTCPECATSYFVDDSKIPAEGRKVKCASCSHRWFVDPVDVLTRGLGDEAKDEDDGPYLQEREPQPELDAEQIAEVKDLPGEELPKVFRAKAADERKLREAAANGIVWAGMTAALAILIALAVVFRVDVVRVFPHAAGAYAGVGLPVNSLGLVIEGVKAEPALQDGHAALSISGMIRNIEDREIEAPPLRISLINKSGRRITTKIAQPADARVPPGETRHFAMTILDPPTVASELEVAFAPEAARKGVVTPKASKVEAPHGGGHGEPALRGPESHDPPPGPAPVDAAPLPESSPYALPSHEAPAHEAPGHD</sequence>
<dbReference type="RefSeq" id="WP_377351910.1">
    <property type="nucleotide sequence ID" value="NZ_JBHTLQ010000001.1"/>
</dbReference>
<dbReference type="NCBIfam" id="NF038353">
    <property type="entry name" value="FxLYD_dom"/>
    <property type="match status" value="1"/>
</dbReference>
<accession>A0ABW3SXE5</accession>
<protein>
    <submittedName>
        <fullName evidence="4">DUF3426 domain-containing protein</fullName>
    </submittedName>
</protein>
<evidence type="ECO:0000313" key="4">
    <source>
        <dbReference type="EMBL" id="MFD1188950.1"/>
    </source>
</evidence>
<dbReference type="Proteomes" id="UP001597216">
    <property type="component" value="Unassembled WGS sequence"/>
</dbReference>
<feature type="compositionally biased region" description="Basic and acidic residues" evidence="1">
    <location>
        <begin position="303"/>
        <end position="312"/>
    </location>
</feature>
<dbReference type="InterPro" id="IPR011723">
    <property type="entry name" value="Znf/thioredoxin_put"/>
</dbReference>
<evidence type="ECO:0000259" key="3">
    <source>
        <dbReference type="Pfam" id="PF13717"/>
    </source>
</evidence>
<organism evidence="4 5">
    <name type="scientific">Phenylobacterium conjunctum</name>
    <dbReference type="NCBI Taxonomy" id="1298959"/>
    <lineage>
        <taxon>Bacteria</taxon>
        <taxon>Pseudomonadati</taxon>
        <taxon>Pseudomonadota</taxon>
        <taxon>Alphaproteobacteria</taxon>
        <taxon>Caulobacterales</taxon>
        <taxon>Caulobacteraceae</taxon>
        <taxon>Phenylobacterium</taxon>
    </lineage>
</organism>
<dbReference type="NCBIfam" id="TIGR02098">
    <property type="entry name" value="MJ0042_CXXC"/>
    <property type="match status" value="1"/>
</dbReference>
<feature type="domain" description="Zinc finger/thioredoxin putative" evidence="3">
    <location>
        <begin position="1"/>
        <end position="36"/>
    </location>
</feature>
<evidence type="ECO:0000313" key="5">
    <source>
        <dbReference type="Proteomes" id="UP001597216"/>
    </source>
</evidence>
<feature type="region of interest" description="Disordered" evidence="1">
    <location>
        <begin position="47"/>
        <end position="67"/>
    </location>
</feature>
<dbReference type="Pfam" id="PF13717">
    <property type="entry name" value="Zn_ribbon_4"/>
    <property type="match status" value="1"/>
</dbReference>
<dbReference type="InterPro" id="IPR047676">
    <property type="entry name" value="FxLYD_dom"/>
</dbReference>
<evidence type="ECO:0000256" key="1">
    <source>
        <dbReference type="SAM" id="MobiDB-lite"/>
    </source>
</evidence>